<dbReference type="KEGG" id="atr:18446197"/>
<feature type="compositionally biased region" description="Polar residues" evidence="2">
    <location>
        <begin position="16"/>
        <end position="31"/>
    </location>
</feature>
<accession>U5D5X6</accession>
<evidence type="ECO:0000313" key="3">
    <source>
        <dbReference type="EMBL" id="ERN17849.1"/>
    </source>
</evidence>
<sequence length="538" mass="58528">MVREGLRSGKRDSLGNPKTISPRSQEAQVSNGALSVLIRGTSTSKLSEGCAAKFRKTTDVEESLTVLVTMNEQSQVLHSQESNRASGVTEDPWLEKLSGTLIAENETTSDGQASPASGSASLQQAQVAGGTNRNKLAVDDDIDTLISCLTRTITFLNGCMAPAYGDKTPICVAYWLRTANGAAERSRMWASEMQAALDAARQEITSLCRSVKEVHAETSGTRVKEAGPQVKTTEDDSSKLQAKVKVLGSQTETARGKASRVEYKVREMDSQIQAANLKTFRADVRKAAQFQASRAEAQVNKLCLHLAEARAEAWRADAKANELRSHLKAARADLSRTRAEAKDAHRQAEAAQIEASSANAKVEEAYSQLELAQAEVLMMQSKVEKACFETAAQAEALGAKLAVMRARIEIEATRAEVLRSQAEVKEAHCQIEAAQADALSARAEVKDLQCQMEAMQAEALTMQAKVDRLMRELETTKKQTMQVSSTDHRNVIAELKGENKALRYAFESSLGKLKTSSRYKMLSLRNTTSCSETSTSSK</sequence>
<evidence type="ECO:0000256" key="1">
    <source>
        <dbReference type="SAM" id="Coils"/>
    </source>
</evidence>
<dbReference type="AlphaFoldDB" id="U5D5X6"/>
<reference evidence="4" key="1">
    <citation type="journal article" date="2013" name="Science">
        <title>The Amborella genome and the evolution of flowering plants.</title>
        <authorList>
            <consortium name="Amborella Genome Project"/>
        </authorList>
    </citation>
    <scope>NUCLEOTIDE SEQUENCE [LARGE SCALE GENOMIC DNA]</scope>
</reference>
<dbReference type="HOGENOM" id="CLU_506583_0_0_1"/>
<feature type="compositionally biased region" description="Basic and acidic residues" evidence="2">
    <location>
        <begin position="1"/>
        <end position="13"/>
    </location>
</feature>
<proteinExistence type="predicted"/>
<feature type="coiled-coil region" evidence="1">
    <location>
        <begin position="424"/>
        <end position="479"/>
    </location>
</feature>
<dbReference type="Gramene" id="ERN17849">
    <property type="protein sequence ID" value="ERN17849"/>
    <property type="gene ID" value="AMTR_s00047p00202290"/>
</dbReference>
<evidence type="ECO:0000256" key="2">
    <source>
        <dbReference type="SAM" id="MobiDB-lite"/>
    </source>
</evidence>
<name>U5D5X6_AMBTC</name>
<organism evidence="3 4">
    <name type="scientific">Amborella trichopoda</name>
    <dbReference type="NCBI Taxonomy" id="13333"/>
    <lineage>
        <taxon>Eukaryota</taxon>
        <taxon>Viridiplantae</taxon>
        <taxon>Streptophyta</taxon>
        <taxon>Embryophyta</taxon>
        <taxon>Tracheophyta</taxon>
        <taxon>Spermatophyta</taxon>
        <taxon>Magnoliopsida</taxon>
        <taxon>Amborellales</taxon>
        <taxon>Amborellaceae</taxon>
        <taxon>Amborella</taxon>
    </lineage>
</organism>
<evidence type="ECO:0000313" key="4">
    <source>
        <dbReference type="Proteomes" id="UP000017836"/>
    </source>
</evidence>
<keyword evidence="1" id="KW-0175">Coiled coil</keyword>
<dbReference type="Proteomes" id="UP000017836">
    <property type="component" value="Unassembled WGS sequence"/>
</dbReference>
<feature type="coiled-coil region" evidence="1">
    <location>
        <begin position="292"/>
        <end position="375"/>
    </location>
</feature>
<dbReference type="EMBL" id="KI392311">
    <property type="protein sequence ID" value="ERN17849.1"/>
    <property type="molecule type" value="Genomic_DNA"/>
</dbReference>
<feature type="region of interest" description="Disordered" evidence="2">
    <location>
        <begin position="107"/>
        <end position="126"/>
    </location>
</feature>
<keyword evidence="4" id="KW-1185">Reference proteome</keyword>
<gene>
    <name evidence="3" type="ORF">AMTR_s00047p00202290</name>
</gene>
<protein>
    <submittedName>
        <fullName evidence="3">Uncharacterized protein</fullName>
    </submittedName>
</protein>
<feature type="region of interest" description="Disordered" evidence="2">
    <location>
        <begin position="1"/>
        <end position="31"/>
    </location>
</feature>